<keyword evidence="3" id="KW-1185">Reference proteome</keyword>
<feature type="transmembrane region" description="Helical" evidence="1">
    <location>
        <begin position="41"/>
        <end position="65"/>
    </location>
</feature>
<evidence type="ECO:0000256" key="1">
    <source>
        <dbReference type="SAM" id="Phobius"/>
    </source>
</evidence>
<sequence>MTANTGIRIYGCTEMLKISYNIGDVTRHTSIILEGIKLKRLYNITLLWGIDINIGAIISVTIIVVTPKGVFSLADKNKVTIVQKGL</sequence>
<evidence type="ECO:0000313" key="2">
    <source>
        <dbReference type="EMBL" id="MBC8581147.1"/>
    </source>
</evidence>
<protein>
    <submittedName>
        <fullName evidence="2">Uncharacterized protein</fullName>
    </submittedName>
</protein>
<dbReference type="AlphaFoldDB" id="A0A926EN55"/>
<accession>A0A926EN55</accession>
<dbReference type="Proteomes" id="UP000655830">
    <property type="component" value="Unassembled WGS sequence"/>
</dbReference>
<gene>
    <name evidence="2" type="ORF">H8718_16640</name>
</gene>
<keyword evidence="1" id="KW-0472">Membrane</keyword>
<reference evidence="2" key="1">
    <citation type="submission" date="2020-08" db="EMBL/GenBank/DDBJ databases">
        <title>Genome public.</title>
        <authorList>
            <person name="Liu C."/>
            <person name="Sun Q."/>
        </authorList>
    </citation>
    <scope>NUCLEOTIDE SEQUENCE</scope>
    <source>
        <strain evidence="2">NSJ-12</strain>
    </source>
</reference>
<dbReference type="RefSeq" id="WP_249333937.1">
    <property type="nucleotide sequence ID" value="NZ_JACRSY010000038.1"/>
</dbReference>
<proteinExistence type="predicted"/>
<dbReference type="EMBL" id="JACRSY010000038">
    <property type="protein sequence ID" value="MBC8581147.1"/>
    <property type="molecule type" value="Genomic_DNA"/>
</dbReference>
<evidence type="ECO:0000313" key="3">
    <source>
        <dbReference type="Proteomes" id="UP000655830"/>
    </source>
</evidence>
<comment type="caution">
    <text evidence="2">The sequence shown here is derived from an EMBL/GenBank/DDBJ whole genome shotgun (WGS) entry which is preliminary data.</text>
</comment>
<organism evidence="2 3">
    <name type="scientific">Zhenhengia yiwuensis</name>
    <dbReference type="NCBI Taxonomy" id="2763666"/>
    <lineage>
        <taxon>Bacteria</taxon>
        <taxon>Bacillati</taxon>
        <taxon>Bacillota</taxon>
        <taxon>Clostridia</taxon>
        <taxon>Lachnospirales</taxon>
        <taxon>Lachnospiraceae</taxon>
        <taxon>Zhenhengia</taxon>
    </lineage>
</organism>
<keyword evidence="1" id="KW-1133">Transmembrane helix</keyword>
<keyword evidence="1" id="KW-0812">Transmembrane</keyword>
<name>A0A926EN55_9FIRM</name>